<reference evidence="9 10" key="1">
    <citation type="submission" date="2019-01" db="EMBL/GenBank/DDBJ databases">
        <authorList>
            <consortium name="Pathogen Informatics"/>
        </authorList>
    </citation>
    <scope>NUCLEOTIDE SEQUENCE [LARGE SCALE GENOMIC DNA]</scope>
    <source>
        <strain evidence="9 10">NCTC10112</strain>
    </source>
</reference>
<evidence type="ECO:0000259" key="8">
    <source>
        <dbReference type="PROSITE" id="PS50928"/>
    </source>
</evidence>
<dbReference type="Gene3D" id="1.10.3720.10">
    <property type="entry name" value="MetI-like"/>
    <property type="match status" value="2"/>
</dbReference>
<evidence type="ECO:0000256" key="4">
    <source>
        <dbReference type="ARBA" id="ARBA00022692"/>
    </source>
</evidence>
<dbReference type="Proteomes" id="UP000290482">
    <property type="component" value="Chromosome"/>
</dbReference>
<dbReference type="PANTHER" id="PTHR30043:SF1">
    <property type="entry name" value="ABC TRANSPORT SYSTEM PERMEASE PROTEIN P69"/>
    <property type="match status" value="1"/>
</dbReference>
<comment type="subcellular location">
    <subcellularLocation>
        <location evidence="1 7">Cell membrane</location>
        <topology evidence="1 7">Multi-pass membrane protein</topology>
    </subcellularLocation>
</comment>
<feature type="transmembrane region" description="Helical" evidence="7">
    <location>
        <begin position="176"/>
        <end position="195"/>
    </location>
</feature>
<dbReference type="InterPro" id="IPR000515">
    <property type="entry name" value="MetI-like"/>
</dbReference>
<keyword evidence="10" id="KW-1185">Reference proteome</keyword>
<keyword evidence="6 7" id="KW-0472">Membrane</keyword>
<evidence type="ECO:0000313" key="10">
    <source>
        <dbReference type="Proteomes" id="UP000290482"/>
    </source>
</evidence>
<feature type="transmembrane region" description="Helical" evidence="7">
    <location>
        <begin position="433"/>
        <end position="454"/>
    </location>
</feature>
<feature type="transmembrane region" description="Helical" evidence="7">
    <location>
        <begin position="397"/>
        <end position="421"/>
    </location>
</feature>
<dbReference type="PANTHER" id="PTHR30043">
    <property type="entry name" value="PHOSPHONATES TRANSPORT SYSTEM PERMEASE PROTEIN"/>
    <property type="match status" value="1"/>
</dbReference>
<dbReference type="RefSeq" id="WP_022936116.1">
    <property type="nucleotide sequence ID" value="NZ_LR214940.1"/>
</dbReference>
<feature type="transmembrane region" description="Helical" evidence="7">
    <location>
        <begin position="460"/>
        <end position="480"/>
    </location>
</feature>
<keyword evidence="4 7" id="KW-0812">Transmembrane</keyword>
<organism evidence="9 10">
    <name type="scientific">Metamycoplasma orale</name>
    <name type="common">Mycoplasma orale</name>
    <dbReference type="NCBI Taxonomy" id="2121"/>
    <lineage>
        <taxon>Bacteria</taxon>
        <taxon>Bacillati</taxon>
        <taxon>Mycoplasmatota</taxon>
        <taxon>Mycoplasmoidales</taxon>
        <taxon>Metamycoplasmataceae</taxon>
        <taxon>Metamycoplasma</taxon>
    </lineage>
</organism>
<comment type="similarity">
    <text evidence="7">Belongs to the binding-protein-dependent transport system permease family.</text>
</comment>
<evidence type="ECO:0000256" key="3">
    <source>
        <dbReference type="ARBA" id="ARBA00022475"/>
    </source>
</evidence>
<dbReference type="EMBL" id="LR214940">
    <property type="protein sequence ID" value="VEU55910.1"/>
    <property type="molecule type" value="Genomic_DNA"/>
</dbReference>
<evidence type="ECO:0000256" key="6">
    <source>
        <dbReference type="ARBA" id="ARBA00023136"/>
    </source>
</evidence>
<feature type="transmembrane region" description="Helical" evidence="7">
    <location>
        <begin position="114"/>
        <end position="135"/>
    </location>
</feature>
<feature type="transmembrane region" description="Helical" evidence="7">
    <location>
        <begin position="564"/>
        <end position="582"/>
    </location>
</feature>
<feature type="transmembrane region" description="Helical" evidence="7">
    <location>
        <begin position="147"/>
        <end position="170"/>
    </location>
</feature>
<feature type="transmembrane region" description="Helical" evidence="7">
    <location>
        <begin position="331"/>
        <end position="353"/>
    </location>
</feature>
<evidence type="ECO:0000256" key="5">
    <source>
        <dbReference type="ARBA" id="ARBA00022989"/>
    </source>
</evidence>
<feature type="transmembrane region" description="Helical" evidence="7">
    <location>
        <begin position="235"/>
        <end position="255"/>
    </location>
</feature>
<feature type="domain" description="ABC transmembrane type-1" evidence="8">
    <location>
        <begin position="110"/>
        <end position="296"/>
    </location>
</feature>
<dbReference type="OrthoDB" id="8557224at2"/>
<dbReference type="GO" id="GO:0055085">
    <property type="term" value="P:transmembrane transport"/>
    <property type="evidence" value="ECO:0007669"/>
    <property type="project" value="InterPro"/>
</dbReference>
<evidence type="ECO:0000256" key="7">
    <source>
        <dbReference type="RuleBase" id="RU363032"/>
    </source>
</evidence>
<keyword evidence="2 7" id="KW-0813">Transport</keyword>
<feature type="transmembrane region" description="Helical" evidence="7">
    <location>
        <begin position="47"/>
        <end position="67"/>
    </location>
</feature>
<protein>
    <submittedName>
        <fullName evidence="9">Phosphate-import permease protein phnE</fullName>
    </submittedName>
</protein>
<dbReference type="Pfam" id="PF00528">
    <property type="entry name" value="BPD_transp_1"/>
    <property type="match status" value="2"/>
</dbReference>
<feature type="transmembrane region" description="Helical" evidence="7">
    <location>
        <begin position="533"/>
        <end position="552"/>
    </location>
</feature>
<dbReference type="KEGG" id="mob:NCTC10112_00497"/>
<evidence type="ECO:0000256" key="2">
    <source>
        <dbReference type="ARBA" id="ARBA00022448"/>
    </source>
</evidence>
<keyword evidence="5 7" id="KW-1133">Transmembrane helix</keyword>
<evidence type="ECO:0000256" key="1">
    <source>
        <dbReference type="ARBA" id="ARBA00004651"/>
    </source>
</evidence>
<evidence type="ECO:0000313" key="9">
    <source>
        <dbReference type="EMBL" id="VEU55910.1"/>
    </source>
</evidence>
<feature type="domain" description="ABC transmembrane type-1" evidence="8">
    <location>
        <begin position="396"/>
        <end position="579"/>
    </location>
</feature>
<keyword evidence="3" id="KW-1003">Cell membrane</keyword>
<dbReference type="PROSITE" id="PS50928">
    <property type="entry name" value="ABC_TM1"/>
    <property type="match status" value="2"/>
</dbReference>
<proteinExistence type="inferred from homology"/>
<gene>
    <name evidence="9" type="primary">phnE</name>
    <name evidence="9" type="ORF">NCTC10112_00497</name>
</gene>
<dbReference type="GO" id="GO:0005886">
    <property type="term" value="C:plasma membrane"/>
    <property type="evidence" value="ECO:0007669"/>
    <property type="project" value="UniProtKB-SubCell"/>
</dbReference>
<dbReference type="SUPFAM" id="SSF161098">
    <property type="entry name" value="MetI-like"/>
    <property type="match status" value="2"/>
</dbReference>
<sequence length="741" mass="86369">MLDTSNINDKVKKLAIKQNLFFDKLVNYFNPKFIDINNQKVVKKFPWLKIFGWLLFSIIVVLIFVLIKPDFQNFKHFQNSLKHFFEYKTIQIGGATFSPAETFQRSLKYLWTTISYSILGTLLGILISVPLALLSSKNFIKNKFIYMPFRIIMSIFRSVPPIVFAFMFYFVLSKSLAATITIAFFIASLMTKWLYEDLDTYDFSTYNAIQAFGNNKIIAFNNSILPYLIKRIVSYGLYSFEMVVRFAAILSVVGIETIGTLLTDQYATTNNFSHLSIALWTLIAFMTLLEVFNFVIKKYFLEYTPKHPTIDEKLPLNKQIESLKKQRPKIYIWKIVFWIALIALVIVTIATQIEWKIANKVKLNFFKNGMKKLFSPDWNLFLMPLKNSKTNPITTGFQAFFVALASSVVGIVFALIIGIMAARNVNKYACYPFKMLIIILRAIPPFTFVALFLLMQKDSIIFASVLALGIHSIGMLGKLIMESVEKIPRKVFESLDALGASWFQKIRYGVIRSIFPQVVSNFLYRIEINFKSTVVLGFVGASSFGFQIQIYSTDPNNWDKLASYLLFTIVILLILEQISNLIRSKLMTGYFFKEDVWFKKIAKRKLFIKTLAICKTNNEKFNYDFKFAKYILAKHKYEKLALLNYYLSNNKLLPNFEEYNQLYVNKELYLKTLKFEIKNIKNEINWKKLKQEVLTEIKDSINKSFKPYQFIAKTKFIHKCIEEKYEEYFNSNANKQFSFVS</sequence>
<dbReference type="AlphaFoldDB" id="A0A448ZXD2"/>
<feature type="transmembrane region" description="Helical" evidence="7">
    <location>
        <begin position="275"/>
        <end position="296"/>
    </location>
</feature>
<name>A0A448ZXD2_METOS</name>
<dbReference type="InterPro" id="IPR035906">
    <property type="entry name" value="MetI-like_sf"/>
</dbReference>
<accession>A0A448ZXD2</accession>
<dbReference type="CDD" id="cd06261">
    <property type="entry name" value="TM_PBP2"/>
    <property type="match status" value="2"/>
</dbReference>